<feature type="domain" description="GGDEF" evidence="4">
    <location>
        <begin position="460"/>
        <end position="592"/>
    </location>
</feature>
<sequence length="598" mass="66917">MPPASNPTELARETLKQLAARRIAPTPENYQRIYRELAGTAPETAAAEGVEENLARILESLGSQLPAQAPRLRQLAQAVEARDWETFGSTLGSLVKPQEEAPANWAEIIRELIRQWDLKQLGLTTPRKKEALERVLINFGRNPTVLAQKLAALTRVWAEGASGPSDIKLAPPIPEVPIDRRGAPINVPLVEELPALLAELLAQALREGVLPRLGHVPRLAAQAERLAEQARNARTPEDFAILSQALRQFWIQLELQTEAEAGVLDGLMRLLRLVIENISELLLDDQWLRGQLTVVQDIISRPLNARVIADAEKRFKEVIFKQGTLKHSLNEAKTTLKNLVTVFIERITEMSESTGGYRKKIERYTEILSGTEDLPTLNQILQDILADTRSMHLDMVRSHDELVAARQQVEAAEARIKQLEAELGEISELVYQDYLTGTLNRRGLEDAFEREFARAERHGLPVSIALLDVDHFKRLNDTYGHEAGDQALVHLAKVVKDILRPTDVVARYGGEEFVIILPDTTAEDAVKIMTRLQRNLTKHFFLHDNQRILITFSAGVAQREGRESAESMIARADEALYRAKQAGRNRVFLAKPLQSSAG</sequence>
<dbReference type="SMART" id="SM00267">
    <property type="entry name" value="GGDEF"/>
    <property type="match status" value="1"/>
</dbReference>
<evidence type="ECO:0000256" key="2">
    <source>
        <dbReference type="ARBA" id="ARBA00034247"/>
    </source>
</evidence>
<comment type="catalytic activity">
    <reaction evidence="2">
        <text>2 GTP = 3',3'-c-di-GMP + 2 diphosphate</text>
        <dbReference type="Rhea" id="RHEA:24898"/>
        <dbReference type="ChEBI" id="CHEBI:33019"/>
        <dbReference type="ChEBI" id="CHEBI:37565"/>
        <dbReference type="ChEBI" id="CHEBI:58805"/>
        <dbReference type="EC" id="2.7.7.65"/>
    </reaction>
</comment>
<dbReference type="NCBIfam" id="TIGR00254">
    <property type="entry name" value="GGDEF"/>
    <property type="match status" value="1"/>
</dbReference>
<protein>
    <recommendedName>
        <fullName evidence="1">diguanylate cyclase</fullName>
        <ecNumber evidence="1">2.7.7.65</ecNumber>
    </recommendedName>
</protein>
<evidence type="ECO:0000256" key="1">
    <source>
        <dbReference type="ARBA" id="ARBA00012528"/>
    </source>
</evidence>
<name>A0ABV0EFY6_9BURK</name>
<keyword evidence="6" id="KW-1185">Reference proteome</keyword>
<keyword evidence="5" id="KW-0808">Transferase</keyword>
<proteinExistence type="predicted"/>
<dbReference type="EC" id="2.7.7.65" evidence="1"/>
<accession>A0ABV0EFY6</accession>
<evidence type="ECO:0000313" key="6">
    <source>
        <dbReference type="Proteomes" id="UP001482231"/>
    </source>
</evidence>
<comment type="caution">
    <text evidence="5">The sequence shown here is derived from an EMBL/GenBank/DDBJ whole genome shotgun (WGS) entry which is preliminary data.</text>
</comment>
<evidence type="ECO:0000313" key="5">
    <source>
        <dbReference type="EMBL" id="MEO1767586.1"/>
    </source>
</evidence>
<dbReference type="RefSeq" id="WP_347308696.1">
    <property type="nucleotide sequence ID" value="NZ_JBAJEX010000008.1"/>
</dbReference>
<dbReference type="SUPFAM" id="SSF55073">
    <property type="entry name" value="Nucleotide cyclase"/>
    <property type="match status" value="1"/>
</dbReference>
<dbReference type="CDD" id="cd01949">
    <property type="entry name" value="GGDEF"/>
    <property type="match status" value="1"/>
</dbReference>
<evidence type="ECO:0000256" key="3">
    <source>
        <dbReference type="SAM" id="Coils"/>
    </source>
</evidence>
<dbReference type="GO" id="GO:0052621">
    <property type="term" value="F:diguanylate cyclase activity"/>
    <property type="evidence" value="ECO:0007669"/>
    <property type="project" value="UniProtKB-EC"/>
</dbReference>
<dbReference type="Gene3D" id="3.30.70.270">
    <property type="match status" value="1"/>
</dbReference>
<dbReference type="Proteomes" id="UP001482231">
    <property type="component" value="Unassembled WGS sequence"/>
</dbReference>
<dbReference type="InterPro" id="IPR000160">
    <property type="entry name" value="GGDEF_dom"/>
</dbReference>
<feature type="coiled-coil region" evidence="3">
    <location>
        <begin position="395"/>
        <end position="429"/>
    </location>
</feature>
<dbReference type="PROSITE" id="PS50887">
    <property type="entry name" value="GGDEF"/>
    <property type="match status" value="1"/>
</dbReference>
<dbReference type="PANTHER" id="PTHR45138">
    <property type="entry name" value="REGULATORY COMPONENTS OF SENSORY TRANSDUCTION SYSTEM"/>
    <property type="match status" value="1"/>
</dbReference>
<evidence type="ECO:0000259" key="4">
    <source>
        <dbReference type="PROSITE" id="PS50887"/>
    </source>
</evidence>
<keyword evidence="3" id="KW-0175">Coiled coil</keyword>
<dbReference type="EMBL" id="JBAJEX010000008">
    <property type="protein sequence ID" value="MEO1767586.1"/>
    <property type="molecule type" value="Genomic_DNA"/>
</dbReference>
<dbReference type="InterPro" id="IPR050469">
    <property type="entry name" value="Diguanylate_Cyclase"/>
</dbReference>
<keyword evidence="5" id="KW-0548">Nucleotidyltransferase</keyword>
<dbReference type="Pfam" id="PF00990">
    <property type="entry name" value="GGDEF"/>
    <property type="match status" value="1"/>
</dbReference>
<dbReference type="PANTHER" id="PTHR45138:SF9">
    <property type="entry name" value="DIGUANYLATE CYCLASE DGCM-RELATED"/>
    <property type="match status" value="1"/>
</dbReference>
<reference evidence="5 6" key="1">
    <citation type="submission" date="2024-02" db="EMBL/GenBank/DDBJ databases">
        <title>New thermophilic sulfur-oxidizing bacteria from a hot springs of the Uzon caldera (Kamchatka, Russia).</title>
        <authorList>
            <person name="Dukat A.M."/>
            <person name="Elcheninov A.G."/>
            <person name="Frolov E.N."/>
        </authorList>
    </citation>
    <scope>NUCLEOTIDE SEQUENCE [LARGE SCALE GENOMIC DNA]</scope>
    <source>
        <strain evidence="5 6">AK1</strain>
    </source>
</reference>
<dbReference type="InterPro" id="IPR043128">
    <property type="entry name" value="Rev_trsase/Diguanyl_cyclase"/>
</dbReference>
<organism evidence="5 6">
    <name type="scientific">Thiobacter aerophilum</name>
    <dbReference type="NCBI Taxonomy" id="3121275"/>
    <lineage>
        <taxon>Bacteria</taxon>
        <taxon>Pseudomonadati</taxon>
        <taxon>Pseudomonadota</taxon>
        <taxon>Betaproteobacteria</taxon>
        <taxon>Burkholderiales</taxon>
        <taxon>Thiobacteraceae</taxon>
        <taxon>Thiobacter</taxon>
    </lineage>
</organism>
<dbReference type="InterPro" id="IPR029787">
    <property type="entry name" value="Nucleotide_cyclase"/>
</dbReference>
<gene>
    <name evidence="5" type="ORF">V6E02_10225</name>
</gene>